<accession>A0A246BTL5</accession>
<dbReference type="Proteomes" id="UP000197208">
    <property type="component" value="Unassembled WGS sequence"/>
</dbReference>
<organism evidence="2 3">
    <name type="scientific">Deinococcus indicus</name>
    <dbReference type="NCBI Taxonomy" id="223556"/>
    <lineage>
        <taxon>Bacteria</taxon>
        <taxon>Thermotogati</taxon>
        <taxon>Deinococcota</taxon>
        <taxon>Deinococci</taxon>
        <taxon>Deinococcales</taxon>
        <taxon>Deinococcaceae</taxon>
        <taxon>Deinococcus</taxon>
    </lineage>
</organism>
<dbReference type="OrthoDB" id="67153at2"/>
<comment type="caution">
    <text evidence="2">The sequence shown here is derived from an EMBL/GenBank/DDBJ whole genome shotgun (WGS) entry which is preliminary data.</text>
</comment>
<proteinExistence type="predicted"/>
<name>A0A246BTL5_9DEIO</name>
<keyword evidence="1" id="KW-0175">Coiled coil</keyword>
<evidence type="ECO:0000313" key="2">
    <source>
        <dbReference type="EMBL" id="OWL99000.1"/>
    </source>
</evidence>
<evidence type="ECO:0000313" key="3">
    <source>
        <dbReference type="Proteomes" id="UP000197208"/>
    </source>
</evidence>
<keyword evidence="3" id="KW-1185">Reference proteome</keyword>
<dbReference type="RefSeq" id="WP_088246692.1">
    <property type="nucleotide sequence ID" value="NZ_NHMK01000003.1"/>
</dbReference>
<protein>
    <submittedName>
        <fullName evidence="2">Uncharacterized protein</fullName>
    </submittedName>
</protein>
<evidence type="ECO:0000256" key="1">
    <source>
        <dbReference type="SAM" id="Coils"/>
    </source>
</evidence>
<sequence length="390" mass="43366">MTAAAPPTPAPAQAPAAAPIHPEAAALIIGEQRIRTGYRSLLQYAHELHQQAAQAQDLHETLHDLAGLPEEDDDRKAYDARYQAARAELEVTRQQAQQHARRMIRSSSAARHHHEYLATLLLDTARQEALQRPLRAAQLRTAPRPAPGSAHAIHPTLTIDPVQILHEQRQEHNAIAAAFLGRPRRTGDSHLGTTADEDTALLLDTNRDRHSHALLAARYLLSGPDTLARHHAQLACDAETQYQAVHARIRRAHRDSRRSAPWQDGTTWTAHLPDHNDPDLAQTVPFHFHLDLRWSDDGLALLVEPHDAAHLERQSGITVGRGWHSLARWILDTHARLGGEGPGPRPRHEHLIWTPVTDRDGLRLPPALESRYPNLIAALEALRVTLTPAT</sequence>
<dbReference type="EMBL" id="NHMK01000003">
    <property type="protein sequence ID" value="OWL99000.1"/>
    <property type="molecule type" value="Genomic_DNA"/>
</dbReference>
<dbReference type="AlphaFoldDB" id="A0A246BTL5"/>
<feature type="coiled-coil region" evidence="1">
    <location>
        <begin position="75"/>
        <end position="102"/>
    </location>
</feature>
<reference evidence="2 3" key="1">
    <citation type="submission" date="2017-05" db="EMBL/GenBank/DDBJ databases">
        <title>De novo genome assembly of Deniococcus indicus strain DR1.</title>
        <authorList>
            <person name="Chauhan D."/>
            <person name="Yennamalli R.M."/>
            <person name="Priyadarshini R."/>
        </authorList>
    </citation>
    <scope>NUCLEOTIDE SEQUENCE [LARGE SCALE GENOMIC DNA]</scope>
    <source>
        <strain evidence="2 3">DR1</strain>
    </source>
</reference>
<gene>
    <name evidence="2" type="ORF">CBQ26_00645</name>
</gene>